<organism evidence="4 5">
    <name type="scientific">Teretinema zuelzerae</name>
    <dbReference type="NCBI Taxonomy" id="156"/>
    <lineage>
        <taxon>Bacteria</taxon>
        <taxon>Pseudomonadati</taxon>
        <taxon>Spirochaetota</taxon>
        <taxon>Spirochaetia</taxon>
        <taxon>Spirochaetales</taxon>
        <taxon>Treponemataceae</taxon>
        <taxon>Teretinema</taxon>
    </lineage>
</organism>
<dbReference type="SUPFAM" id="SSF52540">
    <property type="entry name" value="P-loop containing nucleoside triphosphate hydrolases"/>
    <property type="match status" value="2"/>
</dbReference>
<dbReference type="Gene3D" id="3.40.50.300">
    <property type="entry name" value="P-loop containing nucleotide triphosphate hydrolases"/>
    <property type="match status" value="2"/>
</dbReference>
<evidence type="ECO:0000256" key="1">
    <source>
        <dbReference type="ARBA" id="ARBA00022741"/>
    </source>
</evidence>
<dbReference type="PROSITE" id="PS00211">
    <property type="entry name" value="ABC_TRANSPORTER_1"/>
    <property type="match status" value="1"/>
</dbReference>
<dbReference type="PANTHER" id="PTHR43790:SF4">
    <property type="entry name" value="GUANOSINE IMPORT ATP-BINDING PROTEIN NUPO"/>
    <property type="match status" value="1"/>
</dbReference>
<feature type="domain" description="ABC transporter" evidence="3">
    <location>
        <begin position="274"/>
        <end position="492"/>
    </location>
</feature>
<protein>
    <submittedName>
        <fullName evidence="4">ATP-binding cassette domain-containing protein</fullName>
    </submittedName>
</protein>
<comment type="caution">
    <text evidence="4">The sequence shown here is derived from an EMBL/GenBank/DDBJ whole genome shotgun (WGS) entry which is preliminary data.</text>
</comment>
<feature type="domain" description="ABC transporter" evidence="3">
    <location>
        <begin position="4"/>
        <end position="246"/>
    </location>
</feature>
<dbReference type="EMBL" id="JAINWA010000003">
    <property type="protein sequence ID" value="MCD1655468.1"/>
    <property type="molecule type" value="Genomic_DNA"/>
</dbReference>
<reference evidence="4" key="1">
    <citation type="submission" date="2021-08" db="EMBL/GenBank/DDBJ databases">
        <title>Comparative analyses of Brucepasteria parasyntrophica and Teretinema zuelzerae.</title>
        <authorList>
            <person name="Song Y."/>
            <person name="Brune A."/>
        </authorList>
    </citation>
    <scope>NUCLEOTIDE SEQUENCE</scope>
    <source>
        <strain evidence="4">DSM 1903</strain>
    </source>
</reference>
<dbReference type="CDD" id="cd03216">
    <property type="entry name" value="ABC_Carb_Monos_I"/>
    <property type="match status" value="1"/>
</dbReference>
<evidence type="ECO:0000259" key="3">
    <source>
        <dbReference type="PROSITE" id="PS50893"/>
    </source>
</evidence>
<dbReference type="GO" id="GO:0016887">
    <property type="term" value="F:ATP hydrolysis activity"/>
    <property type="evidence" value="ECO:0007669"/>
    <property type="project" value="InterPro"/>
</dbReference>
<dbReference type="InterPro" id="IPR003593">
    <property type="entry name" value="AAA+_ATPase"/>
</dbReference>
<dbReference type="AlphaFoldDB" id="A0AAE3JJF5"/>
<evidence type="ECO:0000313" key="5">
    <source>
        <dbReference type="Proteomes" id="UP001198163"/>
    </source>
</evidence>
<dbReference type="InterPro" id="IPR027417">
    <property type="entry name" value="P-loop_NTPase"/>
</dbReference>
<proteinExistence type="predicted"/>
<dbReference type="Proteomes" id="UP001198163">
    <property type="component" value="Unassembled WGS sequence"/>
</dbReference>
<dbReference type="InterPro" id="IPR003439">
    <property type="entry name" value="ABC_transporter-like_ATP-bd"/>
</dbReference>
<dbReference type="PROSITE" id="PS50893">
    <property type="entry name" value="ABC_TRANSPORTER_2"/>
    <property type="match status" value="2"/>
</dbReference>
<dbReference type="InterPro" id="IPR050107">
    <property type="entry name" value="ABC_carbohydrate_import_ATPase"/>
</dbReference>
<keyword evidence="1" id="KW-0547">Nucleotide-binding</keyword>
<dbReference type="RefSeq" id="WP_230756685.1">
    <property type="nucleotide sequence ID" value="NZ_JAINWA010000003.1"/>
</dbReference>
<keyword evidence="2 4" id="KW-0067">ATP-binding</keyword>
<gene>
    <name evidence="4" type="ORF">K7J14_12260</name>
</gene>
<dbReference type="InterPro" id="IPR017871">
    <property type="entry name" value="ABC_transporter-like_CS"/>
</dbReference>
<dbReference type="PANTHER" id="PTHR43790">
    <property type="entry name" value="CARBOHYDRATE TRANSPORT ATP-BINDING PROTEIN MG119-RELATED"/>
    <property type="match status" value="1"/>
</dbReference>
<name>A0AAE3JJF5_9SPIR</name>
<sequence length="493" mass="53009">MKRAELQNIRKTFHTPAGPGFPAESFQALGGVDIVFHPGEIHALLGENGAGKSTLVHILSGLYQPTSGCVRIGGRDFCFTSPSQALSAGVAMVHQQPLLSDELTVLENTLLGVPGFFLSKKKALRTYAELQKLWNISLDPETQARTLTQADRLRAALLAAVYRNPDFLILDEPSSVFSPEERDAFFESLRAAAERGMGIILITHRIGEAVRWSHRISVLRKGELIYSSNPEGGEQPTVELISALLSGEEDLPGTGQAKKNEHSKNDAAQTGIGFSVEGLSLNPRNRQPLREIAFTAKAGSITAIEGLAGSGLDVLEDALTGMLTAEAGVFRVGGREIQAAKANARLLRKEGVAMVPSDRSFRGSHPALPVRDIAAPALPLAGIIDLDAIDSFAGKILDSESIPARSKRAAGSLSGGQLQRIILAREIARKPKVLILSRPEWGLDISSTARLQKTLTEEAREGTTIIVLTDNPEAFDENGFFDARYTLSDGRLS</sequence>
<dbReference type="GO" id="GO:0005524">
    <property type="term" value="F:ATP binding"/>
    <property type="evidence" value="ECO:0007669"/>
    <property type="project" value="UniProtKB-KW"/>
</dbReference>
<dbReference type="SMART" id="SM00382">
    <property type="entry name" value="AAA"/>
    <property type="match status" value="1"/>
</dbReference>
<dbReference type="Pfam" id="PF00005">
    <property type="entry name" value="ABC_tran"/>
    <property type="match status" value="2"/>
</dbReference>
<evidence type="ECO:0000256" key="2">
    <source>
        <dbReference type="ARBA" id="ARBA00022840"/>
    </source>
</evidence>
<evidence type="ECO:0000313" key="4">
    <source>
        <dbReference type="EMBL" id="MCD1655468.1"/>
    </source>
</evidence>
<accession>A0AAE3JJF5</accession>
<keyword evidence="5" id="KW-1185">Reference proteome</keyword>